<feature type="region of interest" description="Disordered" evidence="1">
    <location>
        <begin position="240"/>
        <end position="297"/>
    </location>
</feature>
<reference evidence="2 3" key="1">
    <citation type="submission" date="2015-07" db="EMBL/GenBank/DDBJ databases">
        <title>Genome analysis of myxobacterium Chondromyces crocatus Cm c5 reveals a high potential for natural compound synthesis and the genetic basis for the loss of fruiting body formation.</title>
        <authorList>
            <person name="Zaburannyi N."/>
            <person name="Bunk B."/>
            <person name="Maier J."/>
            <person name="Overmann J."/>
            <person name="Mueller R."/>
        </authorList>
    </citation>
    <scope>NUCLEOTIDE SEQUENCE [LARGE SCALE GENOMIC DNA]</scope>
    <source>
        <strain evidence="2 3">Cm c5</strain>
    </source>
</reference>
<evidence type="ECO:0000313" key="3">
    <source>
        <dbReference type="Proteomes" id="UP000067626"/>
    </source>
</evidence>
<evidence type="ECO:0000313" key="2">
    <source>
        <dbReference type="EMBL" id="AKT39464.1"/>
    </source>
</evidence>
<name>A0A0K1EF35_CHOCO</name>
<dbReference type="KEGG" id="ccro:CMC5_036110"/>
<sequence length="549" mass="59287">MKNHPVVDRVTFEAPHAGPWELERVVFTRPLTRFIQESVTKALPRGLADGTARYGMLLSHVQLAAVNGFVYFRPVLHGMQPEVSWPPTGMFLWLMLRLQPSLRARMQTCRRAFETKRWRAELSLWDRVDRPLSIARNQALQAEDPAALDTDGLITHLSWARAHLEDMIEMHHRYDLAACLPMGDYLAHACAWTGASPEEALAALGEGSPGMGAVAPGELDALVRVIEGCAEAQAWMNAGRIGSDGHAGSQGRAGRDGRAGHAGHAGRDGHAGRARRAGSEERARSDGGGSNDEGEDGKAWRILEGLASLSGEAGEAARRLLEGARFRSVGFDVCEATGGEQPGRLVRAIQEALSALRNPETAGERLGRERALRERVPAEFRAQFDALLGEARGMSRLRLERGVYADQWAVGLARRALLEAGGRLVATGALVKAEHAVELSVEELGALLQGRGGLSASEVEARFRWRAEASFEVAPAWLNMPLLPMPSDTSLPPCAQRLARATQALGCTASVAREYGIPGMGRLGIEEAAPACSREVRRSKPLGAMSAMV</sequence>
<organism evidence="2 3">
    <name type="scientific">Chondromyces crocatus</name>
    <dbReference type="NCBI Taxonomy" id="52"/>
    <lineage>
        <taxon>Bacteria</taxon>
        <taxon>Pseudomonadati</taxon>
        <taxon>Myxococcota</taxon>
        <taxon>Polyangia</taxon>
        <taxon>Polyangiales</taxon>
        <taxon>Polyangiaceae</taxon>
        <taxon>Chondromyces</taxon>
    </lineage>
</organism>
<dbReference type="Proteomes" id="UP000067626">
    <property type="component" value="Chromosome"/>
</dbReference>
<gene>
    <name evidence="2" type="ORF">CMC5_036110</name>
</gene>
<feature type="compositionally biased region" description="Basic and acidic residues" evidence="1">
    <location>
        <begin position="253"/>
        <end position="285"/>
    </location>
</feature>
<keyword evidence="3" id="KW-1185">Reference proteome</keyword>
<proteinExistence type="predicted"/>
<dbReference type="RefSeq" id="WP_050431544.1">
    <property type="nucleotide sequence ID" value="NZ_CP012159.1"/>
</dbReference>
<protein>
    <submittedName>
        <fullName evidence="2">Uncharacterized protein</fullName>
    </submittedName>
</protein>
<evidence type="ECO:0000256" key="1">
    <source>
        <dbReference type="SAM" id="MobiDB-lite"/>
    </source>
</evidence>
<accession>A0A0K1EF35</accession>
<dbReference type="EMBL" id="CP012159">
    <property type="protein sequence ID" value="AKT39464.1"/>
    <property type="molecule type" value="Genomic_DNA"/>
</dbReference>
<dbReference type="AlphaFoldDB" id="A0A0K1EF35"/>
<dbReference type="STRING" id="52.CMC5_036110"/>
<dbReference type="OrthoDB" id="9765468at2"/>